<name>A0A392TV93_9FABA</name>
<protein>
    <submittedName>
        <fullName evidence="1">Uncharacterized protein</fullName>
    </submittedName>
</protein>
<dbReference type="AlphaFoldDB" id="A0A392TV93"/>
<reference evidence="1 2" key="1">
    <citation type="journal article" date="2018" name="Front. Plant Sci.">
        <title>Red Clover (Trifolium pratense) and Zigzag Clover (T. medium) - A Picture of Genomic Similarities and Differences.</title>
        <authorList>
            <person name="Dluhosova J."/>
            <person name="Istvanek J."/>
            <person name="Nedelnik J."/>
            <person name="Repkova J."/>
        </authorList>
    </citation>
    <scope>NUCLEOTIDE SEQUENCE [LARGE SCALE GENOMIC DNA]</scope>
    <source>
        <strain evidence="2">cv. 10/8</strain>
        <tissue evidence="1">Leaf</tissue>
    </source>
</reference>
<proteinExistence type="predicted"/>
<feature type="non-terminal residue" evidence="1">
    <location>
        <position position="73"/>
    </location>
</feature>
<accession>A0A392TV93</accession>
<evidence type="ECO:0000313" key="1">
    <source>
        <dbReference type="EMBL" id="MCI65012.1"/>
    </source>
</evidence>
<dbReference type="EMBL" id="LXQA010667834">
    <property type="protein sequence ID" value="MCI65012.1"/>
    <property type="molecule type" value="Genomic_DNA"/>
</dbReference>
<dbReference type="Proteomes" id="UP000265520">
    <property type="component" value="Unassembled WGS sequence"/>
</dbReference>
<keyword evidence="2" id="KW-1185">Reference proteome</keyword>
<organism evidence="1 2">
    <name type="scientific">Trifolium medium</name>
    <dbReference type="NCBI Taxonomy" id="97028"/>
    <lineage>
        <taxon>Eukaryota</taxon>
        <taxon>Viridiplantae</taxon>
        <taxon>Streptophyta</taxon>
        <taxon>Embryophyta</taxon>
        <taxon>Tracheophyta</taxon>
        <taxon>Spermatophyta</taxon>
        <taxon>Magnoliopsida</taxon>
        <taxon>eudicotyledons</taxon>
        <taxon>Gunneridae</taxon>
        <taxon>Pentapetalae</taxon>
        <taxon>rosids</taxon>
        <taxon>fabids</taxon>
        <taxon>Fabales</taxon>
        <taxon>Fabaceae</taxon>
        <taxon>Papilionoideae</taxon>
        <taxon>50 kb inversion clade</taxon>
        <taxon>NPAAA clade</taxon>
        <taxon>Hologalegina</taxon>
        <taxon>IRL clade</taxon>
        <taxon>Trifolieae</taxon>
        <taxon>Trifolium</taxon>
    </lineage>
</organism>
<sequence>MKEYDVQTLEIVRREIQGWEKRVAVEIDSRGQEAKDSEKDEETLWHSQVFDLGNSVNRLRSTMELARKQDSTE</sequence>
<evidence type="ECO:0000313" key="2">
    <source>
        <dbReference type="Proteomes" id="UP000265520"/>
    </source>
</evidence>
<comment type="caution">
    <text evidence="1">The sequence shown here is derived from an EMBL/GenBank/DDBJ whole genome shotgun (WGS) entry which is preliminary data.</text>
</comment>